<proteinExistence type="predicted"/>
<keyword evidence="2" id="KW-1185">Reference proteome</keyword>
<dbReference type="EMBL" id="JAUSUB010000013">
    <property type="protein sequence ID" value="MDQ0271220.1"/>
    <property type="molecule type" value="Genomic_DNA"/>
</dbReference>
<evidence type="ECO:0000313" key="2">
    <source>
        <dbReference type="Proteomes" id="UP001238088"/>
    </source>
</evidence>
<protein>
    <submittedName>
        <fullName evidence="1">Uncharacterized protein</fullName>
    </submittedName>
</protein>
<reference evidence="1 2" key="1">
    <citation type="submission" date="2023-07" db="EMBL/GenBank/DDBJ databases">
        <title>Genomic Encyclopedia of Type Strains, Phase IV (KMG-IV): sequencing the most valuable type-strain genomes for metagenomic binning, comparative biology and taxonomic classification.</title>
        <authorList>
            <person name="Goeker M."/>
        </authorList>
    </citation>
    <scope>NUCLEOTIDE SEQUENCE [LARGE SCALE GENOMIC DNA]</scope>
    <source>
        <strain evidence="1 2">DSM 23494</strain>
    </source>
</reference>
<dbReference type="Proteomes" id="UP001238088">
    <property type="component" value="Unassembled WGS sequence"/>
</dbReference>
<sequence>MGNLNEWLQATFIFEEWSQHLGQPKKFEVPLSGIGAFKVYKNFKVFFEEKEAGAIYYNGRLLDLKRLTQIMNQTSNEEFLYVELNFQCTSKGFIKFTQVITSEGELVEFINEVLKHIQLKSIPTHNQLIETKGIARWNYVPPLVGLKEFAEVIGWDKARLSTKYARQREGKKVRPPLPVPIQVLASSPIWTLEQAQNYRIKLIRFGYK</sequence>
<name>A0ABU0AME4_9BACI</name>
<evidence type="ECO:0000313" key="1">
    <source>
        <dbReference type="EMBL" id="MDQ0271220.1"/>
    </source>
</evidence>
<accession>A0ABU0AME4</accession>
<organism evidence="1 2">
    <name type="scientific">Cytobacillus purgationiresistens</name>
    <dbReference type="NCBI Taxonomy" id="863449"/>
    <lineage>
        <taxon>Bacteria</taxon>
        <taxon>Bacillati</taxon>
        <taxon>Bacillota</taxon>
        <taxon>Bacilli</taxon>
        <taxon>Bacillales</taxon>
        <taxon>Bacillaceae</taxon>
        <taxon>Cytobacillus</taxon>
    </lineage>
</organism>
<comment type="caution">
    <text evidence="1">The sequence shown here is derived from an EMBL/GenBank/DDBJ whole genome shotgun (WGS) entry which is preliminary data.</text>
</comment>
<dbReference type="RefSeq" id="WP_307476225.1">
    <property type="nucleotide sequence ID" value="NZ_JAUSUB010000013.1"/>
</dbReference>
<gene>
    <name evidence="1" type="ORF">J2S17_003108</name>
</gene>